<keyword evidence="2" id="KW-1133">Transmembrane helix</keyword>
<feature type="transmembrane region" description="Helical" evidence="2">
    <location>
        <begin position="194"/>
        <end position="219"/>
    </location>
</feature>
<evidence type="ECO:0000256" key="2">
    <source>
        <dbReference type="SAM" id="Phobius"/>
    </source>
</evidence>
<keyword evidence="5" id="KW-1185">Reference proteome</keyword>
<dbReference type="EMBL" id="SZZH01000003">
    <property type="protein sequence ID" value="TKV58584.1"/>
    <property type="molecule type" value="Genomic_DNA"/>
</dbReference>
<feature type="transmembrane region" description="Helical" evidence="2">
    <location>
        <begin position="294"/>
        <end position="314"/>
    </location>
</feature>
<reference evidence="4 5" key="1">
    <citation type="submission" date="2019-05" db="EMBL/GenBank/DDBJ databases">
        <title>Nakamurella sp. N5BH11, whole genome shotgun sequence.</title>
        <authorList>
            <person name="Tuo L."/>
        </authorList>
    </citation>
    <scope>NUCLEOTIDE SEQUENCE [LARGE SCALE GENOMIC DNA]</scope>
    <source>
        <strain evidence="4 5">N5BH11</strain>
    </source>
</reference>
<keyword evidence="2" id="KW-0812">Transmembrane</keyword>
<feature type="compositionally biased region" description="Basic residues" evidence="1">
    <location>
        <begin position="1"/>
        <end position="11"/>
    </location>
</feature>
<organism evidence="4 5">
    <name type="scientific">Nakamurella flava</name>
    <dbReference type="NCBI Taxonomy" id="2576308"/>
    <lineage>
        <taxon>Bacteria</taxon>
        <taxon>Bacillati</taxon>
        <taxon>Actinomycetota</taxon>
        <taxon>Actinomycetes</taxon>
        <taxon>Nakamurellales</taxon>
        <taxon>Nakamurellaceae</taxon>
        <taxon>Nakamurella</taxon>
    </lineage>
</organism>
<accession>A0A4U6QED5</accession>
<dbReference type="Pfam" id="PF02517">
    <property type="entry name" value="Rce1-like"/>
    <property type="match status" value="1"/>
</dbReference>
<proteinExistence type="predicted"/>
<dbReference type="GO" id="GO:0008237">
    <property type="term" value="F:metallopeptidase activity"/>
    <property type="evidence" value="ECO:0007669"/>
    <property type="project" value="UniProtKB-KW"/>
</dbReference>
<feature type="region of interest" description="Disordered" evidence="1">
    <location>
        <begin position="1"/>
        <end position="36"/>
    </location>
</feature>
<feature type="transmembrane region" description="Helical" evidence="2">
    <location>
        <begin position="110"/>
        <end position="128"/>
    </location>
</feature>
<dbReference type="GO" id="GO:0080120">
    <property type="term" value="P:CAAX-box protein maturation"/>
    <property type="evidence" value="ECO:0007669"/>
    <property type="project" value="UniProtKB-ARBA"/>
</dbReference>
<name>A0A4U6QED5_9ACTN</name>
<feature type="domain" description="CAAX prenyl protease 2/Lysostaphin resistance protein A-like" evidence="3">
    <location>
        <begin position="194"/>
        <end position="304"/>
    </location>
</feature>
<keyword evidence="4" id="KW-0482">Metalloprotease</keyword>
<comment type="caution">
    <text evidence="4">The sequence shown here is derived from an EMBL/GenBank/DDBJ whole genome shotgun (WGS) entry which is preliminary data.</text>
</comment>
<evidence type="ECO:0000313" key="4">
    <source>
        <dbReference type="EMBL" id="TKV58584.1"/>
    </source>
</evidence>
<evidence type="ECO:0000259" key="3">
    <source>
        <dbReference type="Pfam" id="PF02517"/>
    </source>
</evidence>
<dbReference type="InterPro" id="IPR003675">
    <property type="entry name" value="Rce1/LyrA-like_dom"/>
</dbReference>
<dbReference type="AlphaFoldDB" id="A0A4U6QED5"/>
<keyword evidence="2" id="KW-0472">Membrane</keyword>
<feature type="transmembrane region" description="Helical" evidence="2">
    <location>
        <begin position="78"/>
        <end position="98"/>
    </location>
</feature>
<keyword evidence="4" id="KW-0645">Protease</keyword>
<dbReference type="Proteomes" id="UP000306985">
    <property type="component" value="Unassembled WGS sequence"/>
</dbReference>
<evidence type="ECO:0000256" key="1">
    <source>
        <dbReference type="SAM" id="MobiDB-lite"/>
    </source>
</evidence>
<keyword evidence="4" id="KW-0378">Hydrolase</keyword>
<gene>
    <name evidence="4" type="ORF">FDO65_13675</name>
</gene>
<sequence length="316" mass="32853">MRRGPAGRGRRGGGSVDHREESSAGSDRPADAGMTAVVDPVTEPFAAVRPDPASAASAGVEPRADAGLGTWTFTDAMVGLGAVLLASAVISAGVQIAVDSGLPRGPWLPLFGLLPVWIGLLGTTVWACRRHGSGSLVTDLGLRVRWSDLAVGVGMAIAGRIVAALIAVLVVGVTRQPAESNLQDLVGPGLGQTGWLIVYTVAIAVVGPIIEEVFFRGLALRSALASLSRSQRPRFATPAARQRFAALLTAGLFAALHLPEVQSLTMLLILMPSLFFFGWMVARWTMWSGRLGGAIVAHIGFNAVAAGVLLWSGLGR</sequence>
<evidence type="ECO:0000313" key="5">
    <source>
        <dbReference type="Proteomes" id="UP000306985"/>
    </source>
</evidence>
<feature type="transmembrane region" description="Helical" evidence="2">
    <location>
        <begin position="149"/>
        <end position="174"/>
    </location>
</feature>
<dbReference type="GO" id="GO:0004175">
    <property type="term" value="F:endopeptidase activity"/>
    <property type="evidence" value="ECO:0007669"/>
    <property type="project" value="UniProtKB-ARBA"/>
</dbReference>
<dbReference type="OrthoDB" id="254800at2"/>
<dbReference type="GO" id="GO:0006508">
    <property type="term" value="P:proteolysis"/>
    <property type="evidence" value="ECO:0007669"/>
    <property type="project" value="UniProtKB-KW"/>
</dbReference>
<protein>
    <submittedName>
        <fullName evidence="4">CPBP family intramembrane metalloprotease</fullName>
    </submittedName>
</protein>
<feature type="transmembrane region" description="Helical" evidence="2">
    <location>
        <begin position="264"/>
        <end position="282"/>
    </location>
</feature>